<dbReference type="EMBL" id="SRSC01000004">
    <property type="protein sequence ID" value="TGU70896.1"/>
    <property type="molecule type" value="Genomic_DNA"/>
</dbReference>
<keyword evidence="6" id="KW-0349">Heme</keyword>
<feature type="domain" description="Cytochrome oxidase subunit I profile" evidence="8">
    <location>
        <begin position="15"/>
        <end position="467"/>
    </location>
</feature>
<dbReference type="GO" id="GO:0004129">
    <property type="term" value="F:cytochrome-c oxidase activity"/>
    <property type="evidence" value="ECO:0007669"/>
    <property type="project" value="InterPro"/>
</dbReference>
<dbReference type="PANTHER" id="PTHR10422:SF29">
    <property type="entry name" value="CYTOCHROME C OXIDASE SUBUNIT 1 HOMOLOG, BACTEROID"/>
    <property type="match status" value="1"/>
</dbReference>
<name>A0A4S1CD27_9BACT</name>
<dbReference type="Proteomes" id="UP000306416">
    <property type="component" value="Unassembled WGS sequence"/>
</dbReference>
<feature type="transmembrane region" description="Helical" evidence="7">
    <location>
        <begin position="430"/>
        <end position="452"/>
    </location>
</feature>
<evidence type="ECO:0000256" key="2">
    <source>
        <dbReference type="ARBA" id="ARBA00022660"/>
    </source>
</evidence>
<keyword evidence="6" id="KW-0408">Iron</keyword>
<feature type="transmembrane region" description="Helical" evidence="7">
    <location>
        <begin position="269"/>
        <end position="290"/>
    </location>
</feature>
<dbReference type="InterPro" id="IPR023616">
    <property type="entry name" value="Cyt_c_oxase-like_su1_dom"/>
</dbReference>
<feature type="transmembrane region" description="Helical" evidence="7">
    <location>
        <begin position="127"/>
        <end position="147"/>
    </location>
</feature>
<evidence type="ECO:0000313" key="9">
    <source>
        <dbReference type="EMBL" id="TGU70896.1"/>
    </source>
</evidence>
<keyword evidence="10" id="KW-1185">Reference proteome</keyword>
<dbReference type="SUPFAM" id="SSF81442">
    <property type="entry name" value="Cytochrome c oxidase subunit I-like"/>
    <property type="match status" value="1"/>
</dbReference>
<comment type="subcellular location">
    <subcellularLocation>
        <location evidence="1">Membrane</location>
        <topology evidence="1">Multi-pass membrane protein</topology>
    </subcellularLocation>
</comment>
<evidence type="ECO:0000256" key="1">
    <source>
        <dbReference type="ARBA" id="ARBA00004141"/>
    </source>
</evidence>
<dbReference type="AlphaFoldDB" id="A0A4S1CD27"/>
<keyword evidence="4 7" id="KW-1133">Transmembrane helix</keyword>
<dbReference type="GO" id="GO:0020037">
    <property type="term" value="F:heme binding"/>
    <property type="evidence" value="ECO:0007669"/>
    <property type="project" value="InterPro"/>
</dbReference>
<accession>A0A4S1CD27</accession>
<dbReference type="InterPro" id="IPR000883">
    <property type="entry name" value="Cyt_C_Oxase_1"/>
</dbReference>
<feature type="transmembrane region" description="Helical" evidence="7">
    <location>
        <begin position="339"/>
        <end position="361"/>
    </location>
</feature>
<feature type="transmembrane region" description="Helical" evidence="7">
    <location>
        <begin position="159"/>
        <end position="181"/>
    </location>
</feature>
<evidence type="ECO:0000256" key="7">
    <source>
        <dbReference type="SAM" id="Phobius"/>
    </source>
</evidence>
<comment type="similarity">
    <text evidence="6">Belongs to the heme-copper respiratory oxidase family.</text>
</comment>
<feature type="transmembrane region" description="Helical" evidence="7">
    <location>
        <begin position="59"/>
        <end position="77"/>
    </location>
</feature>
<dbReference type="InterPro" id="IPR036927">
    <property type="entry name" value="Cyt_c_oxase-like_su1_sf"/>
</dbReference>
<dbReference type="PANTHER" id="PTHR10422">
    <property type="entry name" value="CYTOCHROME C OXIDASE SUBUNIT 1"/>
    <property type="match status" value="1"/>
</dbReference>
<feature type="transmembrane region" description="Helical" evidence="7">
    <location>
        <begin position="381"/>
        <end position="399"/>
    </location>
</feature>
<feature type="transmembrane region" description="Helical" evidence="7">
    <location>
        <begin position="302"/>
        <end position="319"/>
    </location>
</feature>
<dbReference type="PROSITE" id="PS00077">
    <property type="entry name" value="COX1_CUB"/>
    <property type="match status" value="1"/>
</dbReference>
<dbReference type="Gene3D" id="1.20.210.10">
    <property type="entry name" value="Cytochrome c oxidase-like, subunit I domain"/>
    <property type="match status" value="1"/>
</dbReference>
<evidence type="ECO:0000259" key="8">
    <source>
        <dbReference type="PROSITE" id="PS50855"/>
    </source>
</evidence>
<keyword evidence="5 7" id="KW-0472">Membrane</keyword>
<dbReference type="GO" id="GO:0006119">
    <property type="term" value="P:oxidative phosphorylation"/>
    <property type="evidence" value="ECO:0007669"/>
    <property type="project" value="UniProtKB-UniPathway"/>
</dbReference>
<gene>
    <name evidence="9" type="ORF">E4633_18090</name>
</gene>
<reference evidence="9 10" key="1">
    <citation type="submission" date="2019-04" db="EMBL/GenBank/DDBJ databases">
        <title>Geobacter oryzae sp. nov., ferric-reducing bacteria isolated from paddy soil.</title>
        <authorList>
            <person name="Xu Z."/>
            <person name="Masuda Y."/>
            <person name="Itoh H."/>
            <person name="Senoo K."/>
        </authorList>
    </citation>
    <scope>NUCLEOTIDE SEQUENCE [LARGE SCALE GENOMIC DNA]</scope>
    <source>
        <strain evidence="9 10">Red111</strain>
    </source>
</reference>
<sequence>MNQQDGYADDIVKGFIIWSMVWGLVAVLVGVFISFQIAFPQLNFPPYLTYGRLRPIHTNAGIFGWGIGSFMAFFIYITQRLTRTSLWSPALAKAQLWLFNVVIALAAVTLAMGMNRSKEYAELEWPVASLVVVLWVIFAVNIVMTIVKRREEQMYISLWYILATLVGVAVLYLVNNASIPVSLTKSYSAYAGANDANVQWWYGHNAVAMVLTTPPLAIFYYFLPKATGVPIYSHRMGVVAFWSLIFMYLWTGAHHLLWAPVPDWVQTLAMGFSVMLIAPSWAAVFNGYFSMNGQWHQMRENYLVKFLIFGITFYGMQTLQGPSQSIRTFSAFIHFTDWVPGHVHMGTLGWVSLVLFAAIYYTVPRLYHTEVYSIPMANMHFWLVLTGQLIFSITMWIAGVQQAAMLNATNPDGSLHYSFIETMAELYPYWYMRAAGGVIYLAGLLLFLYNIYKTITSGKPQAAVQPA</sequence>
<dbReference type="GO" id="GO:0016020">
    <property type="term" value="C:membrane"/>
    <property type="evidence" value="ECO:0007669"/>
    <property type="project" value="UniProtKB-SubCell"/>
</dbReference>
<dbReference type="UniPathway" id="UPA00705"/>
<dbReference type="GO" id="GO:0022904">
    <property type="term" value="P:respiratory electron transport chain"/>
    <property type="evidence" value="ECO:0007669"/>
    <property type="project" value="TreeGrafter"/>
</dbReference>
<evidence type="ECO:0000256" key="6">
    <source>
        <dbReference type="RuleBase" id="RU000370"/>
    </source>
</evidence>
<dbReference type="GO" id="GO:0015990">
    <property type="term" value="P:electron transport coupled proton transport"/>
    <property type="evidence" value="ECO:0007669"/>
    <property type="project" value="TreeGrafter"/>
</dbReference>
<feature type="transmembrane region" description="Helical" evidence="7">
    <location>
        <begin position="235"/>
        <end position="257"/>
    </location>
</feature>
<protein>
    <submittedName>
        <fullName evidence="9">Cytochrome C oxidase Cbb3</fullName>
    </submittedName>
</protein>
<dbReference type="Pfam" id="PF00115">
    <property type="entry name" value="COX1"/>
    <property type="match status" value="1"/>
</dbReference>
<dbReference type="RefSeq" id="WP_135872326.1">
    <property type="nucleotide sequence ID" value="NZ_SRSC01000004.1"/>
</dbReference>
<keyword evidence="3 6" id="KW-0812">Transmembrane</keyword>
<keyword evidence="2 6" id="KW-0679">Respiratory chain</keyword>
<dbReference type="PROSITE" id="PS50855">
    <property type="entry name" value="COX1"/>
    <property type="match status" value="1"/>
</dbReference>
<evidence type="ECO:0000256" key="5">
    <source>
        <dbReference type="ARBA" id="ARBA00023136"/>
    </source>
</evidence>
<evidence type="ECO:0000256" key="4">
    <source>
        <dbReference type="ARBA" id="ARBA00022989"/>
    </source>
</evidence>
<organism evidence="9 10">
    <name type="scientific">Geomonas terrae</name>
    <dbReference type="NCBI Taxonomy" id="2562681"/>
    <lineage>
        <taxon>Bacteria</taxon>
        <taxon>Pseudomonadati</taxon>
        <taxon>Thermodesulfobacteriota</taxon>
        <taxon>Desulfuromonadia</taxon>
        <taxon>Geobacterales</taxon>
        <taxon>Geobacteraceae</taxon>
        <taxon>Geomonas</taxon>
    </lineage>
</organism>
<proteinExistence type="inferred from homology"/>
<comment type="caution">
    <text evidence="9">The sequence shown here is derived from an EMBL/GenBank/DDBJ whole genome shotgun (WGS) entry which is preliminary data.</text>
</comment>
<keyword evidence="6" id="KW-0479">Metal-binding</keyword>
<feature type="transmembrane region" description="Helical" evidence="7">
    <location>
        <begin position="97"/>
        <end position="115"/>
    </location>
</feature>
<feature type="transmembrane region" description="Helical" evidence="7">
    <location>
        <begin position="201"/>
        <end position="223"/>
    </location>
</feature>
<dbReference type="InterPro" id="IPR023615">
    <property type="entry name" value="Cyt_c_Oxase_su1_BS"/>
</dbReference>
<feature type="transmembrane region" description="Helical" evidence="7">
    <location>
        <begin position="12"/>
        <end position="39"/>
    </location>
</feature>
<keyword evidence="6" id="KW-0813">Transport</keyword>
<evidence type="ECO:0000256" key="3">
    <source>
        <dbReference type="ARBA" id="ARBA00022692"/>
    </source>
</evidence>
<evidence type="ECO:0000313" key="10">
    <source>
        <dbReference type="Proteomes" id="UP000306416"/>
    </source>
</evidence>
<keyword evidence="6" id="KW-0249">Electron transport</keyword>